<evidence type="ECO:0000256" key="3">
    <source>
        <dbReference type="ARBA" id="ARBA00022692"/>
    </source>
</evidence>
<gene>
    <name evidence="8" type="ORF">SRAA_1220</name>
</gene>
<dbReference type="Gene3D" id="1.20.1080.10">
    <property type="entry name" value="Glycerol uptake facilitator protein"/>
    <property type="match status" value="1"/>
</dbReference>
<feature type="transmembrane region" description="Helical" evidence="7">
    <location>
        <begin position="12"/>
        <end position="34"/>
    </location>
</feature>
<evidence type="ECO:0000256" key="2">
    <source>
        <dbReference type="ARBA" id="ARBA00022448"/>
    </source>
</evidence>
<sequence>MPEPLQPALAQRLLAEFVGTLLLVCTVVGSGIMAQHLADGNVALMLLANTVATVFILFVLIQTLGPISGAHFNPVVTAVFGAANGLPWSARLGYVGAQLAGALAGVVLANLMFGHAPLELAQQVRSGPPLWLAEVLATAGLVFVIGRSCARTAPALVAAYIGAAMWFTASTSLANPAATFGRMFSDSFAGVAPASFPALVAAQVAGGLLGALLLQALRMPTPTPKPASVAQALSEQSGP</sequence>
<protein>
    <submittedName>
        <fullName evidence="8">Glycerol uptake facilitator and related permease</fullName>
    </submittedName>
</protein>
<evidence type="ECO:0000256" key="5">
    <source>
        <dbReference type="ARBA" id="ARBA00023136"/>
    </source>
</evidence>
<evidence type="ECO:0000256" key="7">
    <source>
        <dbReference type="SAM" id="Phobius"/>
    </source>
</evidence>
<dbReference type="GO" id="GO:0016020">
    <property type="term" value="C:membrane"/>
    <property type="evidence" value="ECO:0007669"/>
    <property type="project" value="UniProtKB-SubCell"/>
</dbReference>
<feature type="transmembrane region" description="Helical" evidence="7">
    <location>
        <begin position="99"/>
        <end position="118"/>
    </location>
</feature>
<dbReference type="KEGG" id="cbaa:SRAA_1220"/>
<dbReference type="InterPro" id="IPR000425">
    <property type="entry name" value="MIP"/>
</dbReference>
<dbReference type="PRINTS" id="PR00783">
    <property type="entry name" value="MINTRINSICP"/>
</dbReference>
<organism evidence="8 9">
    <name type="scientific">Serpentinimonas raichei</name>
    <dbReference type="NCBI Taxonomy" id="1458425"/>
    <lineage>
        <taxon>Bacteria</taxon>
        <taxon>Pseudomonadati</taxon>
        <taxon>Pseudomonadota</taxon>
        <taxon>Betaproteobacteria</taxon>
        <taxon>Burkholderiales</taxon>
        <taxon>Comamonadaceae</taxon>
        <taxon>Serpentinimonas</taxon>
    </lineage>
</organism>
<evidence type="ECO:0000256" key="4">
    <source>
        <dbReference type="ARBA" id="ARBA00022989"/>
    </source>
</evidence>
<dbReference type="PANTHER" id="PTHR45724:SF13">
    <property type="entry name" value="AQUAPORIN NIP1-1-RELATED"/>
    <property type="match status" value="1"/>
</dbReference>
<feature type="transmembrane region" description="Helical" evidence="7">
    <location>
        <begin position="130"/>
        <end position="146"/>
    </location>
</feature>
<dbReference type="InterPro" id="IPR023271">
    <property type="entry name" value="Aquaporin-like"/>
</dbReference>
<dbReference type="HOGENOM" id="CLU_020019_8_0_4"/>
<proteinExistence type="inferred from homology"/>
<feature type="transmembrane region" description="Helical" evidence="7">
    <location>
        <begin position="194"/>
        <end position="214"/>
    </location>
</feature>
<dbReference type="InterPro" id="IPR034294">
    <property type="entry name" value="Aquaporin_transptr"/>
</dbReference>
<keyword evidence="9" id="KW-1185">Reference proteome</keyword>
<dbReference type="AlphaFoldDB" id="A0A060NQ80"/>
<keyword evidence="3 6" id="KW-0812">Transmembrane</keyword>
<dbReference type="EMBL" id="AP014568">
    <property type="protein sequence ID" value="BAO81074.1"/>
    <property type="molecule type" value="Genomic_DNA"/>
</dbReference>
<dbReference type="Pfam" id="PF00230">
    <property type="entry name" value="MIP"/>
    <property type="match status" value="1"/>
</dbReference>
<dbReference type="SUPFAM" id="SSF81338">
    <property type="entry name" value="Aquaporin-like"/>
    <property type="match status" value="1"/>
</dbReference>
<dbReference type="Proteomes" id="UP000067461">
    <property type="component" value="Chromosome"/>
</dbReference>
<comment type="subcellular location">
    <subcellularLocation>
        <location evidence="1">Membrane</location>
        <topology evidence="1">Multi-pass membrane protein</topology>
    </subcellularLocation>
</comment>
<dbReference type="STRING" id="1458425.SRAA_1220"/>
<feature type="transmembrane region" description="Helical" evidence="7">
    <location>
        <begin position="153"/>
        <end position="174"/>
    </location>
</feature>
<name>A0A060NQ80_9BURK</name>
<keyword evidence="5 7" id="KW-0472">Membrane</keyword>
<dbReference type="GO" id="GO:0015267">
    <property type="term" value="F:channel activity"/>
    <property type="evidence" value="ECO:0007669"/>
    <property type="project" value="InterPro"/>
</dbReference>
<keyword evidence="2 6" id="KW-0813">Transport</keyword>
<evidence type="ECO:0000256" key="1">
    <source>
        <dbReference type="ARBA" id="ARBA00004141"/>
    </source>
</evidence>
<feature type="transmembrane region" description="Helical" evidence="7">
    <location>
        <begin position="41"/>
        <end position="61"/>
    </location>
</feature>
<dbReference type="PANTHER" id="PTHR45724">
    <property type="entry name" value="AQUAPORIN NIP2-1"/>
    <property type="match status" value="1"/>
</dbReference>
<comment type="similarity">
    <text evidence="6">Belongs to the MIP/aquaporin (TC 1.A.8) family.</text>
</comment>
<keyword evidence="4 7" id="KW-1133">Transmembrane helix</keyword>
<evidence type="ECO:0000256" key="6">
    <source>
        <dbReference type="RuleBase" id="RU000477"/>
    </source>
</evidence>
<evidence type="ECO:0000313" key="8">
    <source>
        <dbReference type="EMBL" id="BAO81074.1"/>
    </source>
</evidence>
<evidence type="ECO:0000313" key="9">
    <source>
        <dbReference type="Proteomes" id="UP000067461"/>
    </source>
</evidence>
<dbReference type="OrthoDB" id="9807293at2"/>
<reference evidence="8 9" key="1">
    <citation type="journal article" date="2014" name="Nat. Commun.">
        <title>Physiological and genomic features of highly alkaliphilic hydrogen-utilizing Betaproteobacteria from a continental serpentinizing site.</title>
        <authorList>
            <person name="Suzuki S."/>
            <person name="Kuenen J.G."/>
            <person name="Schipper K."/>
            <person name="van der Velde S."/>
            <person name="Ishii S."/>
            <person name="Wu A."/>
            <person name="Sorokin D.Y."/>
            <person name="Tenney A."/>
            <person name="Meng X.Y."/>
            <person name="Morrill P.L."/>
            <person name="Kamagata Y."/>
            <person name="Muyzer G."/>
            <person name="Nealson K.H."/>
        </authorList>
    </citation>
    <scope>NUCLEOTIDE SEQUENCE [LARGE SCALE GENOMIC DNA]</scope>
    <source>
        <strain evidence="8 9">A1</strain>
    </source>
</reference>
<accession>A0A060NQ80</accession>